<dbReference type="EMBL" id="KN838709">
    <property type="protein sequence ID" value="KIJ96828.1"/>
    <property type="molecule type" value="Genomic_DNA"/>
</dbReference>
<name>A0A0C9X683_9AGAR</name>
<accession>A0A0C9X683</accession>
<protein>
    <submittedName>
        <fullName evidence="1">Uncharacterized protein</fullName>
    </submittedName>
</protein>
<dbReference type="Proteomes" id="UP000054477">
    <property type="component" value="Unassembled WGS sequence"/>
</dbReference>
<organism evidence="1 2">
    <name type="scientific">Laccaria amethystina LaAM-08-1</name>
    <dbReference type="NCBI Taxonomy" id="1095629"/>
    <lineage>
        <taxon>Eukaryota</taxon>
        <taxon>Fungi</taxon>
        <taxon>Dikarya</taxon>
        <taxon>Basidiomycota</taxon>
        <taxon>Agaricomycotina</taxon>
        <taxon>Agaricomycetes</taxon>
        <taxon>Agaricomycetidae</taxon>
        <taxon>Agaricales</taxon>
        <taxon>Agaricineae</taxon>
        <taxon>Hydnangiaceae</taxon>
        <taxon>Laccaria</taxon>
    </lineage>
</organism>
<proteinExistence type="predicted"/>
<feature type="non-terminal residue" evidence="1">
    <location>
        <position position="1"/>
    </location>
</feature>
<evidence type="ECO:0000313" key="2">
    <source>
        <dbReference type="Proteomes" id="UP000054477"/>
    </source>
</evidence>
<sequence length="83" mass="9510">WLILHDVRLVWIPLYAVKPLHKTIHETSPTMPVLGDLGLVQIPSHSVKTLPKTVYETVELLWSHLLWSVLRDIGLVQILSHSM</sequence>
<gene>
    <name evidence="1" type="ORF">K443DRAFT_65461</name>
</gene>
<dbReference type="AlphaFoldDB" id="A0A0C9X683"/>
<keyword evidence="2" id="KW-1185">Reference proteome</keyword>
<dbReference type="HOGENOM" id="CLU_162828_0_0_1"/>
<reference evidence="2" key="2">
    <citation type="submission" date="2015-01" db="EMBL/GenBank/DDBJ databases">
        <title>Evolutionary Origins and Diversification of the Mycorrhizal Mutualists.</title>
        <authorList>
            <consortium name="DOE Joint Genome Institute"/>
            <consortium name="Mycorrhizal Genomics Consortium"/>
            <person name="Kohler A."/>
            <person name="Kuo A."/>
            <person name="Nagy L.G."/>
            <person name="Floudas D."/>
            <person name="Copeland A."/>
            <person name="Barry K.W."/>
            <person name="Cichocki N."/>
            <person name="Veneault-Fourrey C."/>
            <person name="LaButti K."/>
            <person name="Lindquist E.A."/>
            <person name="Lipzen A."/>
            <person name="Lundell T."/>
            <person name="Morin E."/>
            <person name="Murat C."/>
            <person name="Riley R."/>
            <person name="Ohm R."/>
            <person name="Sun H."/>
            <person name="Tunlid A."/>
            <person name="Henrissat B."/>
            <person name="Grigoriev I.V."/>
            <person name="Hibbett D.S."/>
            <person name="Martin F."/>
        </authorList>
    </citation>
    <scope>NUCLEOTIDE SEQUENCE [LARGE SCALE GENOMIC DNA]</scope>
    <source>
        <strain evidence="2">LaAM-08-1</strain>
    </source>
</reference>
<evidence type="ECO:0000313" key="1">
    <source>
        <dbReference type="EMBL" id="KIJ96828.1"/>
    </source>
</evidence>
<feature type="non-terminal residue" evidence="1">
    <location>
        <position position="83"/>
    </location>
</feature>
<reference evidence="1 2" key="1">
    <citation type="submission" date="2014-04" db="EMBL/GenBank/DDBJ databases">
        <authorList>
            <consortium name="DOE Joint Genome Institute"/>
            <person name="Kuo A."/>
            <person name="Kohler A."/>
            <person name="Nagy L.G."/>
            <person name="Floudas D."/>
            <person name="Copeland A."/>
            <person name="Barry K.W."/>
            <person name="Cichocki N."/>
            <person name="Veneault-Fourrey C."/>
            <person name="LaButti K."/>
            <person name="Lindquist E.A."/>
            <person name="Lipzen A."/>
            <person name="Lundell T."/>
            <person name="Morin E."/>
            <person name="Murat C."/>
            <person name="Sun H."/>
            <person name="Tunlid A."/>
            <person name="Henrissat B."/>
            <person name="Grigoriev I.V."/>
            <person name="Hibbett D.S."/>
            <person name="Martin F."/>
            <person name="Nordberg H.P."/>
            <person name="Cantor M.N."/>
            <person name="Hua S.X."/>
        </authorList>
    </citation>
    <scope>NUCLEOTIDE SEQUENCE [LARGE SCALE GENOMIC DNA]</scope>
    <source>
        <strain evidence="1 2">LaAM-08-1</strain>
    </source>
</reference>